<feature type="domain" description="Carrier" evidence="4">
    <location>
        <begin position="576"/>
        <end position="654"/>
    </location>
</feature>
<dbReference type="Gene3D" id="3.40.50.1820">
    <property type="entry name" value="alpha/beta hydrolase"/>
    <property type="match status" value="1"/>
</dbReference>
<dbReference type="Pfam" id="PF00501">
    <property type="entry name" value="AMP-binding"/>
    <property type="match status" value="1"/>
</dbReference>
<dbReference type="Gene3D" id="3.40.50.12780">
    <property type="entry name" value="N-terminal domain of ligase-like"/>
    <property type="match status" value="1"/>
</dbReference>
<dbReference type="InterPro" id="IPR005123">
    <property type="entry name" value="Oxoglu/Fe-dep_dioxygenase_dom"/>
</dbReference>
<dbReference type="SMART" id="SM00824">
    <property type="entry name" value="PKS_TE"/>
    <property type="match status" value="1"/>
</dbReference>
<organism evidence="6 7">
    <name type="scientific">Phanerochaete carnosa (strain HHB-10118-sp)</name>
    <name type="common">White-rot fungus</name>
    <name type="synonym">Peniophora carnosa</name>
    <dbReference type="NCBI Taxonomy" id="650164"/>
    <lineage>
        <taxon>Eukaryota</taxon>
        <taxon>Fungi</taxon>
        <taxon>Dikarya</taxon>
        <taxon>Basidiomycota</taxon>
        <taxon>Agaricomycotina</taxon>
        <taxon>Agaricomycetes</taxon>
        <taxon>Polyporales</taxon>
        <taxon>Phanerochaetaceae</taxon>
        <taxon>Phanerochaete</taxon>
    </lineage>
</organism>
<dbReference type="Gene3D" id="1.10.1200.10">
    <property type="entry name" value="ACP-like"/>
    <property type="match status" value="1"/>
</dbReference>
<dbReference type="InterPro" id="IPR001031">
    <property type="entry name" value="Thioesterase"/>
</dbReference>
<dbReference type="InterPro" id="IPR020806">
    <property type="entry name" value="PKS_PP-bd"/>
</dbReference>
<dbReference type="SMART" id="SM00823">
    <property type="entry name" value="PKS_PP"/>
    <property type="match status" value="1"/>
</dbReference>
<dbReference type="GO" id="GO:0006633">
    <property type="term" value="P:fatty acid biosynthetic process"/>
    <property type="evidence" value="ECO:0007669"/>
    <property type="project" value="TreeGrafter"/>
</dbReference>
<dbReference type="InterPro" id="IPR020845">
    <property type="entry name" value="AMP-binding_CS"/>
</dbReference>
<dbReference type="InterPro" id="IPR029058">
    <property type="entry name" value="AB_hydrolase_fold"/>
</dbReference>
<feature type="domain" description="Fe2OG dioxygenase" evidence="5">
    <location>
        <begin position="1137"/>
        <end position="1246"/>
    </location>
</feature>
<dbReference type="KEGG" id="pco:PHACADRAFT_197555"/>
<dbReference type="PROSITE" id="PS50075">
    <property type="entry name" value="CARRIER"/>
    <property type="match status" value="1"/>
</dbReference>
<dbReference type="InterPro" id="IPR000873">
    <property type="entry name" value="AMP-dep_synth/lig_dom"/>
</dbReference>
<dbReference type="RefSeq" id="XP_007397832.1">
    <property type="nucleotide sequence ID" value="XM_007397770.1"/>
</dbReference>
<sequence>MSDIPRTLQGLLASRAQENTTGMYFLDLQGNVAETITYANLYSDAVCGSQRLLASGLKPGSDIVIAIFADHKQHIRLFWSCCFAGIPICPIPPFHPDPSRRAVFFAHLQSLFCGPVVITDDATVIDGVKAIAPELRVMSWATLSTRNTDSAVFAPPFHSKPSSPDDIVCLMLTSGSTGNSKAVAHCHSSLLSAVRGKVKCHGTTTSSRFLNWIVFDHVACVTEVHLHALAANARQYHVIPSAVIQRPRGLLEWCSRYQITYTFSPNFLIAQLCRDVAVSPYELGALDLSALVAFISGGEAVPIKTAVAFADLLELFGAPRNALRVGFGMSETAAGCVYNTRPVGRDEHPSTEKYLSLGQCCPGTTLRVVSPYTGDVCGPLESGKLQLKGPTVFREYYNNVEATAESFTADGWFITGDSAMVDNSGDLYLVGRDKDQVNINGVKHPSVDIEHFVEDSDIEGVMCSFVFVCPMRLADSDTDTYSVFYQHSIRVEDELSEGDVAVLRETNHAIRNCCIVICSQAPHVVLPLPRRSFSKTALGKVSRSSLMVAYLGGEHNALVQRLLSPSLSNGSAAKDEPSNAVEEIVFEAVADLTHAQRSEFTRGCSLFALGVTSMHLVQLKHRLQRDLQIRDIPVIAMLRHPQLGQLCDYLRKAQESVSPQQEPRCYHPLVPLRPRGSMPPIFLVHPGVGEVLVFVNLVRALHRAHPLYALRARGFDPNEDVFESFEEMVAEYVAAVETHQPAGPYYLGGYSFGGAVAFEMAKVLEAKGKRVAWVGILNLPPFIKSRMDELTWTEVLLNLFMFISLVTPSDLEATRSQLHAAFPGLPDSTSEPANGEQVIDWLLSRSDQERLSELQLGSDELRRWVRVACSLTWLGRTYQPSPLVRDALVTVFCATPLASMGTREQYKSERLSQWQRFCTNLELVDVDGEHYTMLSDTNIDSFARTFSSALDRASARSVTGGLQKLDFESVPIVDFSLARTDSPRYYDQLRFALEDVGFCVFVNIPGFEGAFQHELFGLAERLFNRPQQWKDALGTSNSCALRGYFRADDIPGPHKAYAEAYRFGLELPAPEGDDIPFWLKLHEGPNQWPPEEDLPKFRELMQLLFSRYHALNLSLNSHICHLLDIPPTMLGDYFPQKTEFNCAIWHYLPVTPEIRASAQNGFAQGMHEHRDPSTFLTCLIQSRPGLQVQNHAGRWIDVPMVEGGVVCNIGMQLMKLTGGKLVATTHRVNTLRIEKDRYTIPYVLSTKLEKAVVPLPQFTCEDAAKYHVAPNAKILKLMSIADPLERSGYARLSLFPAATRKLYPKEYERAHELGLM</sequence>
<dbReference type="GO" id="GO:0031957">
    <property type="term" value="F:very long-chain fatty acid-CoA ligase activity"/>
    <property type="evidence" value="ECO:0007669"/>
    <property type="project" value="TreeGrafter"/>
</dbReference>
<dbReference type="GO" id="GO:0031177">
    <property type="term" value="F:phosphopantetheine binding"/>
    <property type="evidence" value="ECO:0007669"/>
    <property type="project" value="InterPro"/>
</dbReference>
<dbReference type="GeneID" id="18911254"/>
<evidence type="ECO:0000313" key="7">
    <source>
        <dbReference type="Proteomes" id="UP000008370"/>
    </source>
</evidence>
<evidence type="ECO:0000256" key="3">
    <source>
        <dbReference type="ARBA" id="ARBA00022679"/>
    </source>
</evidence>
<dbReference type="Gene3D" id="2.60.120.330">
    <property type="entry name" value="B-lactam Antibiotic, Isopenicillin N Synthase, Chain"/>
    <property type="match status" value="1"/>
</dbReference>
<keyword evidence="1" id="KW-0596">Phosphopantetheine</keyword>
<evidence type="ECO:0000259" key="5">
    <source>
        <dbReference type="PROSITE" id="PS51471"/>
    </source>
</evidence>
<keyword evidence="7" id="KW-1185">Reference proteome</keyword>
<evidence type="ECO:0000256" key="1">
    <source>
        <dbReference type="ARBA" id="ARBA00022450"/>
    </source>
</evidence>
<dbReference type="InterPro" id="IPR009081">
    <property type="entry name" value="PP-bd_ACP"/>
</dbReference>
<keyword evidence="2" id="KW-0597">Phosphoprotein</keyword>
<dbReference type="InterPro" id="IPR036736">
    <property type="entry name" value="ACP-like_sf"/>
</dbReference>
<dbReference type="Pfam" id="PF00550">
    <property type="entry name" value="PP-binding"/>
    <property type="match status" value="1"/>
</dbReference>
<dbReference type="Pfam" id="PF14226">
    <property type="entry name" value="DIOX_N"/>
    <property type="match status" value="1"/>
</dbReference>
<dbReference type="Pfam" id="PF03171">
    <property type="entry name" value="2OG-FeII_Oxy"/>
    <property type="match status" value="1"/>
</dbReference>
<dbReference type="InterPro" id="IPR042099">
    <property type="entry name" value="ANL_N_sf"/>
</dbReference>
<evidence type="ECO:0000256" key="2">
    <source>
        <dbReference type="ARBA" id="ARBA00022553"/>
    </source>
</evidence>
<dbReference type="PANTHER" id="PTHR24096">
    <property type="entry name" value="LONG-CHAIN-FATTY-ACID--COA LIGASE"/>
    <property type="match status" value="1"/>
</dbReference>
<evidence type="ECO:0000259" key="4">
    <source>
        <dbReference type="PROSITE" id="PS50075"/>
    </source>
</evidence>
<dbReference type="HOGENOM" id="CLU_000022_23_6_1"/>
<keyword evidence="3" id="KW-0808">Transferase</keyword>
<protein>
    <recommendedName>
        <fullName evidence="8">Carrier domain-containing protein</fullName>
    </recommendedName>
</protein>
<dbReference type="SUPFAM" id="SSF53474">
    <property type="entry name" value="alpha/beta-Hydrolases"/>
    <property type="match status" value="1"/>
</dbReference>
<dbReference type="InterPro" id="IPR027443">
    <property type="entry name" value="IPNS-like_sf"/>
</dbReference>
<dbReference type="GO" id="GO:0016740">
    <property type="term" value="F:transferase activity"/>
    <property type="evidence" value="ECO:0007669"/>
    <property type="project" value="UniProtKB-KW"/>
</dbReference>
<dbReference type="Pfam" id="PF00975">
    <property type="entry name" value="Thioesterase"/>
    <property type="match status" value="1"/>
</dbReference>
<dbReference type="InterPro" id="IPR044861">
    <property type="entry name" value="IPNS-like_FE2OG_OXY"/>
</dbReference>
<evidence type="ECO:0008006" key="8">
    <source>
        <dbReference type="Google" id="ProtNLM"/>
    </source>
</evidence>
<dbReference type="InterPro" id="IPR026992">
    <property type="entry name" value="DIOX_N"/>
</dbReference>
<dbReference type="Proteomes" id="UP000008370">
    <property type="component" value="Unassembled WGS sequence"/>
</dbReference>
<proteinExistence type="predicted"/>
<dbReference type="InParanoid" id="K5W1X8"/>
<accession>K5W1X8</accession>
<dbReference type="SUPFAM" id="SSF51197">
    <property type="entry name" value="Clavaminate synthase-like"/>
    <property type="match status" value="1"/>
</dbReference>
<dbReference type="SUPFAM" id="SSF47336">
    <property type="entry name" value="ACP-like"/>
    <property type="match status" value="1"/>
</dbReference>
<gene>
    <name evidence="6" type="ORF">PHACADRAFT_197555</name>
</gene>
<name>K5W1X8_PHACS</name>
<dbReference type="EMBL" id="JH930474">
    <property type="protein sequence ID" value="EKM53130.1"/>
    <property type="molecule type" value="Genomic_DNA"/>
</dbReference>
<dbReference type="PROSITE" id="PS51471">
    <property type="entry name" value="FE2OG_OXY"/>
    <property type="match status" value="1"/>
</dbReference>
<dbReference type="STRING" id="650164.K5W1X8"/>
<reference evidence="6 7" key="1">
    <citation type="journal article" date="2012" name="BMC Genomics">
        <title>Comparative genomics of the white-rot fungi, Phanerochaete carnosa and P. chrysosporium, to elucidate the genetic basis of the distinct wood types they colonize.</title>
        <authorList>
            <person name="Suzuki H."/>
            <person name="MacDonald J."/>
            <person name="Syed K."/>
            <person name="Salamov A."/>
            <person name="Hori C."/>
            <person name="Aerts A."/>
            <person name="Henrissat B."/>
            <person name="Wiebenga A."/>
            <person name="vanKuyk P.A."/>
            <person name="Barry K."/>
            <person name="Lindquist E."/>
            <person name="LaButti K."/>
            <person name="Lapidus A."/>
            <person name="Lucas S."/>
            <person name="Coutinho P."/>
            <person name="Gong Y."/>
            <person name="Samejima M."/>
            <person name="Mahadevan R."/>
            <person name="Abou-Zaid M."/>
            <person name="de Vries R.P."/>
            <person name="Igarashi K."/>
            <person name="Yadav J.S."/>
            <person name="Grigoriev I.V."/>
            <person name="Master E.R."/>
        </authorList>
    </citation>
    <scope>NUCLEOTIDE SEQUENCE [LARGE SCALE GENOMIC DNA]</scope>
    <source>
        <strain evidence="6 7">HHB-10118-sp</strain>
    </source>
</reference>
<dbReference type="OrthoDB" id="288590at2759"/>
<dbReference type="Gene3D" id="3.30.300.30">
    <property type="match status" value="1"/>
</dbReference>
<dbReference type="InterPro" id="IPR020802">
    <property type="entry name" value="TesA-like"/>
</dbReference>
<dbReference type="SUPFAM" id="SSF56801">
    <property type="entry name" value="Acetyl-CoA synthetase-like"/>
    <property type="match status" value="1"/>
</dbReference>
<dbReference type="InterPro" id="IPR045851">
    <property type="entry name" value="AMP-bd_C_sf"/>
</dbReference>
<evidence type="ECO:0000313" key="6">
    <source>
        <dbReference type="EMBL" id="EKM53130.1"/>
    </source>
</evidence>
<dbReference type="PANTHER" id="PTHR24096:SF267">
    <property type="entry name" value="MALONATE--COA LIGASE ACSF3, MITOCHONDRIAL"/>
    <property type="match status" value="1"/>
</dbReference>
<dbReference type="PROSITE" id="PS00455">
    <property type="entry name" value="AMP_BINDING"/>
    <property type="match status" value="1"/>
</dbReference>